<dbReference type="SMART" id="SM00740">
    <property type="entry name" value="PASTA"/>
    <property type="match status" value="2"/>
</dbReference>
<evidence type="ECO:0000313" key="6">
    <source>
        <dbReference type="Proteomes" id="UP000238081"/>
    </source>
</evidence>
<dbReference type="Proteomes" id="UP000238081">
    <property type="component" value="Unassembled WGS sequence"/>
</dbReference>
<dbReference type="PROSITE" id="PS51178">
    <property type="entry name" value="PASTA"/>
    <property type="match status" value="2"/>
</dbReference>
<dbReference type="InterPro" id="IPR005543">
    <property type="entry name" value="PASTA_dom"/>
</dbReference>
<evidence type="ECO:0000256" key="1">
    <source>
        <dbReference type="ARBA" id="ARBA00004370"/>
    </source>
</evidence>
<dbReference type="GO" id="GO:0071555">
    <property type="term" value="P:cell wall organization"/>
    <property type="evidence" value="ECO:0007669"/>
    <property type="project" value="TreeGrafter"/>
</dbReference>
<dbReference type="SUPFAM" id="SSF56519">
    <property type="entry name" value="Penicillin binding protein dimerisation domain"/>
    <property type="match status" value="1"/>
</dbReference>
<dbReference type="PANTHER" id="PTHR30627:SF1">
    <property type="entry name" value="PEPTIDOGLYCAN D,D-TRANSPEPTIDASE FTSI"/>
    <property type="match status" value="1"/>
</dbReference>
<sequence>MKKKSYKRKSIMQKKAVMAGVALTCLFVFLIGRLSYVMIVKRPEYAGKAEEQWTSEVKIDAVRGKILDRNGKELAVSANVYRVDLDLTTIRAYLDKRVDQLSSKEIEQRKSVGIPIPVGDDGITTSDIAPAIAKALNMDVETVKAKLETKLESGLPAGSATLIRRIEKEDADKVKSLKINGIVVSKDTKRYYPNNNFLAHVLGVTGNDGKGLTGIESEYNTYLSGIPGVKIGEFDKNNNDLPYGDSQFTSPVNGKDVTLTIDETIQSFAEKVAQQAYEDNKAKATSVLVMDPKTGEILAMVNKPDFNPNTPYEGYEGFDGATEGDKIQKMWRNRLVSDSFEPGSIFKVITAIAALEENLVNENTTFECGGGLDFGNRRINCWETQGHGLQTFPEIVQNSCNVGFMKVGEMLGKEKFYEYIKKFGFGDLTGIDLQGEADGIVKIPQNISPTDLATISFGHTNTVNSMQYMAAFNSVANGGTWIQPHIMKEVTHNDDNGVEIVDEKFEAKNREVASSEKTAELRKYLERVVTSGSATAAFIDGYHIGGKTGTAQKMENGAYIEGKYISSFVGMAPVDDPKVTVMITVDEPSNGNYYAGQVAVPYAHTLFTDIFNYLNNQFSQDDVGKIAKEVVIPEVRGMKKEDAQKALKDIKIQCDIEGNGDTIVSMDPYPGSSIKEGSIIKLYSSGSSDNSNKVSMPDIKGYSKESAYELLSKLGITATFEGEGAARDQSISSGEIVPKGTNVKITLESKYKD</sequence>
<name>A0A2S7FD24_CLOBU</name>
<dbReference type="Gene3D" id="3.90.1310.10">
    <property type="entry name" value="Penicillin-binding protein 2a (Domain 2)"/>
    <property type="match status" value="1"/>
</dbReference>
<feature type="domain" description="PASTA" evidence="4">
    <location>
        <begin position="690"/>
        <end position="749"/>
    </location>
</feature>
<dbReference type="Pfam" id="PF00905">
    <property type="entry name" value="Transpeptidase"/>
    <property type="match status" value="1"/>
</dbReference>
<dbReference type="EMBL" id="LRDH01000096">
    <property type="protein sequence ID" value="PPV15919.1"/>
    <property type="molecule type" value="Genomic_DNA"/>
</dbReference>
<dbReference type="Pfam" id="PF03793">
    <property type="entry name" value="PASTA"/>
    <property type="match status" value="2"/>
</dbReference>
<proteinExistence type="inferred from homology"/>
<dbReference type="GO" id="GO:0008658">
    <property type="term" value="F:penicillin binding"/>
    <property type="evidence" value="ECO:0007669"/>
    <property type="project" value="InterPro"/>
</dbReference>
<dbReference type="InterPro" id="IPR012338">
    <property type="entry name" value="Beta-lactam/transpept-like"/>
</dbReference>
<evidence type="ECO:0000256" key="3">
    <source>
        <dbReference type="ARBA" id="ARBA00023136"/>
    </source>
</evidence>
<evidence type="ECO:0000256" key="2">
    <source>
        <dbReference type="ARBA" id="ARBA00007171"/>
    </source>
</evidence>
<dbReference type="RefSeq" id="WP_043661276.1">
    <property type="nucleotide sequence ID" value="NZ_CANCWB010000001.1"/>
</dbReference>
<reference evidence="5 6" key="1">
    <citation type="submission" date="2016-01" db="EMBL/GenBank/DDBJ databases">
        <title>Characterization of the Clostridium difficile lineages that are prevalent in Hong Kong and China.</title>
        <authorList>
            <person name="Kwok J.S.-L."/>
            <person name="Lam W.-Y."/>
            <person name="Ip M."/>
            <person name="Chan T.-F."/>
            <person name="Hawkey P.M."/>
            <person name="Tsui S.K.-W."/>
        </authorList>
    </citation>
    <scope>NUCLEOTIDE SEQUENCE [LARGE SCALE GENOMIC DNA]</scope>
    <source>
        <strain evidence="5 6">300064</strain>
    </source>
</reference>
<protein>
    <submittedName>
        <fullName evidence="5">Stage V sporulation protein D</fullName>
    </submittedName>
</protein>
<dbReference type="AlphaFoldDB" id="A0A2S7FD24"/>
<comment type="subcellular location">
    <subcellularLocation>
        <location evidence="1">Membrane</location>
    </subcellularLocation>
</comment>
<dbReference type="InterPro" id="IPR036138">
    <property type="entry name" value="PBP_dimer_sf"/>
</dbReference>
<dbReference type="SUPFAM" id="SSF56601">
    <property type="entry name" value="beta-lactamase/transpeptidase-like"/>
    <property type="match status" value="1"/>
</dbReference>
<comment type="caution">
    <text evidence="5">The sequence shown here is derived from an EMBL/GenBank/DDBJ whole genome shotgun (WGS) entry which is preliminary data.</text>
</comment>
<organism evidence="5 6">
    <name type="scientific">Clostridium butyricum</name>
    <dbReference type="NCBI Taxonomy" id="1492"/>
    <lineage>
        <taxon>Bacteria</taxon>
        <taxon>Bacillati</taxon>
        <taxon>Bacillota</taxon>
        <taxon>Clostridia</taxon>
        <taxon>Eubacteriales</taxon>
        <taxon>Clostridiaceae</taxon>
        <taxon>Clostridium</taxon>
    </lineage>
</organism>
<dbReference type="InterPro" id="IPR005311">
    <property type="entry name" value="PBP_dimer"/>
</dbReference>
<comment type="similarity">
    <text evidence="2">Belongs to the transpeptidase family.</text>
</comment>
<evidence type="ECO:0000259" key="4">
    <source>
        <dbReference type="PROSITE" id="PS51178"/>
    </source>
</evidence>
<keyword evidence="3" id="KW-0472">Membrane</keyword>
<dbReference type="InterPro" id="IPR011927">
    <property type="entry name" value="SpoVD_pbp"/>
</dbReference>
<dbReference type="Gene3D" id="3.30.450.330">
    <property type="match status" value="1"/>
</dbReference>
<dbReference type="Pfam" id="PF03717">
    <property type="entry name" value="PBP_dimer"/>
    <property type="match status" value="1"/>
</dbReference>
<gene>
    <name evidence="5" type="ORF">AWN73_02210</name>
</gene>
<dbReference type="InterPro" id="IPR050515">
    <property type="entry name" value="Beta-lactam/transpept"/>
</dbReference>
<dbReference type="GO" id="GO:0005886">
    <property type="term" value="C:plasma membrane"/>
    <property type="evidence" value="ECO:0007669"/>
    <property type="project" value="TreeGrafter"/>
</dbReference>
<dbReference type="SUPFAM" id="SSF54184">
    <property type="entry name" value="Penicillin-binding protein 2x (pbp-2x), c-terminal domain"/>
    <property type="match status" value="2"/>
</dbReference>
<dbReference type="CDD" id="cd06575">
    <property type="entry name" value="PASTA_Pbp2x-like_2"/>
    <property type="match status" value="1"/>
</dbReference>
<dbReference type="PANTHER" id="PTHR30627">
    <property type="entry name" value="PEPTIDOGLYCAN D,D-TRANSPEPTIDASE"/>
    <property type="match status" value="1"/>
</dbReference>
<dbReference type="InterPro" id="IPR001460">
    <property type="entry name" value="PCN-bd_Tpept"/>
</dbReference>
<dbReference type="Gene3D" id="3.40.710.10">
    <property type="entry name" value="DD-peptidase/beta-lactamase superfamily"/>
    <property type="match status" value="1"/>
</dbReference>
<dbReference type="NCBIfam" id="TIGR02214">
    <property type="entry name" value="spoVD_pbp"/>
    <property type="match status" value="1"/>
</dbReference>
<evidence type="ECO:0000313" key="5">
    <source>
        <dbReference type="EMBL" id="PPV15919.1"/>
    </source>
</evidence>
<dbReference type="CDD" id="cd06576">
    <property type="entry name" value="PASTA_Pbp2x-like_1"/>
    <property type="match status" value="1"/>
</dbReference>
<accession>A0A2S7FD24</accession>
<feature type="domain" description="PASTA" evidence="4">
    <location>
        <begin position="625"/>
        <end position="686"/>
    </location>
</feature>
<dbReference type="Gene3D" id="3.30.10.20">
    <property type="match status" value="1"/>
</dbReference>